<proteinExistence type="predicted"/>
<keyword evidence="3" id="KW-1185">Reference proteome</keyword>
<evidence type="ECO:0000256" key="1">
    <source>
        <dbReference type="SAM" id="MobiDB-lite"/>
    </source>
</evidence>
<gene>
    <name evidence="2" type="ORF">HaLaN_19910</name>
</gene>
<dbReference type="AlphaFoldDB" id="A0A699ZJF8"/>
<protein>
    <submittedName>
        <fullName evidence="2">Uncharacterized protein</fullName>
    </submittedName>
</protein>
<accession>A0A699ZJF8</accession>
<sequence>MEGAFGAKGGNALVSLEDARAAWTPWAWHGAAAPDSKPPPGTGPGSSGSIGSGPKLDLDACLYRSWRYRLGVAEGQTEIPFGELKGWAASS</sequence>
<evidence type="ECO:0000313" key="3">
    <source>
        <dbReference type="Proteomes" id="UP000485058"/>
    </source>
</evidence>
<evidence type="ECO:0000313" key="2">
    <source>
        <dbReference type="EMBL" id="GFH22441.1"/>
    </source>
</evidence>
<name>A0A699ZJF8_HAELA</name>
<reference evidence="2 3" key="1">
    <citation type="submission" date="2020-02" db="EMBL/GenBank/DDBJ databases">
        <title>Draft genome sequence of Haematococcus lacustris strain NIES-144.</title>
        <authorList>
            <person name="Morimoto D."/>
            <person name="Nakagawa S."/>
            <person name="Yoshida T."/>
            <person name="Sawayama S."/>
        </authorList>
    </citation>
    <scope>NUCLEOTIDE SEQUENCE [LARGE SCALE GENOMIC DNA]</scope>
    <source>
        <strain evidence="2 3">NIES-144</strain>
    </source>
</reference>
<comment type="caution">
    <text evidence="2">The sequence shown here is derived from an EMBL/GenBank/DDBJ whole genome shotgun (WGS) entry which is preliminary data.</text>
</comment>
<organism evidence="2 3">
    <name type="scientific">Haematococcus lacustris</name>
    <name type="common">Green alga</name>
    <name type="synonym">Haematococcus pluvialis</name>
    <dbReference type="NCBI Taxonomy" id="44745"/>
    <lineage>
        <taxon>Eukaryota</taxon>
        <taxon>Viridiplantae</taxon>
        <taxon>Chlorophyta</taxon>
        <taxon>core chlorophytes</taxon>
        <taxon>Chlorophyceae</taxon>
        <taxon>CS clade</taxon>
        <taxon>Chlamydomonadales</taxon>
        <taxon>Haematococcaceae</taxon>
        <taxon>Haematococcus</taxon>
    </lineage>
</organism>
<dbReference type="Proteomes" id="UP000485058">
    <property type="component" value="Unassembled WGS sequence"/>
</dbReference>
<dbReference type="EMBL" id="BLLF01002040">
    <property type="protein sequence ID" value="GFH22441.1"/>
    <property type="molecule type" value="Genomic_DNA"/>
</dbReference>
<feature type="region of interest" description="Disordered" evidence="1">
    <location>
        <begin position="27"/>
        <end position="55"/>
    </location>
</feature>